<gene>
    <name evidence="2" type="ORF">SLEP1_g36359</name>
</gene>
<name>A0AAV5KR76_9ROSI</name>
<dbReference type="EMBL" id="BPVZ01000074">
    <property type="protein sequence ID" value="GKV27156.1"/>
    <property type="molecule type" value="Genomic_DNA"/>
</dbReference>
<dbReference type="Proteomes" id="UP001054252">
    <property type="component" value="Unassembled WGS sequence"/>
</dbReference>
<organism evidence="2 3">
    <name type="scientific">Rubroshorea leprosula</name>
    <dbReference type="NCBI Taxonomy" id="152421"/>
    <lineage>
        <taxon>Eukaryota</taxon>
        <taxon>Viridiplantae</taxon>
        <taxon>Streptophyta</taxon>
        <taxon>Embryophyta</taxon>
        <taxon>Tracheophyta</taxon>
        <taxon>Spermatophyta</taxon>
        <taxon>Magnoliopsida</taxon>
        <taxon>eudicotyledons</taxon>
        <taxon>Gunneridae</taxon>
        <taxon>Pentapetalae</taxon>
        <taxon>rosids</taxon>
        <taxon>malvids</taxon>
        <taxon>Malvales</taxon>
        <taxon>Dipterocarpaceae</taxon>
        <taxon>Rubroshorea</taxon>
    </lineage>
</organism>
<protein>
    <submittedName>
        <fullName evidence="2">Uncharacterized protein</fullName>
    </submittedName>
</protein>
<proteinExistence type="predicted"/>
<sequence>MSFLAGEVKENVDDLFSGIIIDGKLAANGNHAALDKKAFKPSDVFGTSTNLPLEQENQKIDVDDLMAGLSTTTNEKPSNMKQKGSSSEAL</sequence>
<evidence type="ECO:0000256" key="1">
    <source>
        <dbReference type="SAM" id="MobiDB-lite"/>
    </source>
</evidence>
<evidence type="ECO:0000313" key="3">
    <source>
        <dbReference type="Proteomes" id="UP001054252"/>
    </source>
</evidence>
<evidence type="ECO:0000313" key="2">
    <source>
        <dbReference type="EMBL" id="GKV27156.1"/>
    </source>
</evidence>
<feature type="compositionally biased region" description="Polar residues" evidence="1">
    <location>
        <begin position="69"/>
        <end position="90"/>
    </location>
</feature>
<reference evidence="2 3" key="1">
    <citation type="journal article" date="2021" name="Commun. Biol.">
        <title>The genome of Shorea leprosula (Dipterocarpaceae) highlights the ecological relevance of drought in aseasonal tropical rainforests.</title>
        <authorList>
            <person name="Ng K.K.S."/>
            <person name="Kobayashi M.J."/>
            <person name="Fawcett J.A."/>
            <person name="Hatakeyama M."/>
            <person name="Paape T."/>
            <person name="Ng C.H."/>
            <person name="Ang C.C."/>
            <person name="Tnah L.H."/>
            <person name="Lee C.T."/>
            <person name="Nishiyama T."/>
            <person name="Sese J."/>
            <person name="O'Brien M.J."/>
            <person name="Copetti D."/>
            <person name="Mohd Noor M.I."/>
            <person name="Ong R.C."/>
            <person name="Putra M."/>
            <person name="Sireger I.Z."/>
            <person name="Indrioko S."/>
            <person name="Kosugi Y."/>
            <person name="Izuno A."/>
            <person name="Isagi Y."/>
            <person name="Lee S.L."/>
            <person name="Shimizu K.K."/>
        </authorList>
    </citation>
    <scope>NUCLEOTIDE SEQUENCE [LARGE SCALE GENOMIC DNA]</scope>
    <source>
        <strain evidence="2">214</strain>
    </source>
</reference>
<comment type="caution">
    <text evidence="2">The sequence shown here is derived from an EMBL/GenBank/DDBJ whole genome shotgun (WGS) entry which is preliminary data.</text>
</comment>
<feature type="region of interest" description="Disordered" evidence="1">
    <location>
        <begin position="66"/>
        <end position="90"/>
    </location>
</feature>
<keyword evidence="3" id="KW-1185">Reference proteome</keyword>
<accession>A0AAV5KR76</accession>
<dbReference type="AlphaFoldDB" id="A0AAV5KR76"/>